<gene>
    <name evidence="3" type="ORF">AAF712_012819</name>
</gene>
<keyword evidence="1" id="KW-0175">Coiled coil</keyword>
<feature type="region of interest" description="Disordered" evidence="2">
    <location>
        <begin position="158"/>
        <end position="229"/>
    </location>
</feature>
<name>A0ABR2ZGA7_9AGAR</name>
<feature type="coiled-coil region" evidence="1">
    <location>
        <begin position="1"/>
        <end position="66"/>
    </location>
</feature>
<organism evidence="3 4">
    <name type="scientific">Marasmius tenuissimus</name>
    <dbReference type="NCBI Taxonomy" id="585030"/>
    <lineage>
        <taxon>Eukaryota</taxon>
        <taxon>Fungi</taxon>
        <taxon>Dikarya</taxon>
        <taxon>Basidiomycota</taxon>
        <taxon>Agaricomycotina</taxon>
        <taxon>Agaricomycetes</taxon>
        <taxon>Agaricomycetidae</taxon>
        <taxon>Agaricales</taxon>
        <taxon>Marasmiineae</taxon>
        <taxon>Marasmiaceae</taxon>
        <taxon>Marasmius</taxon>
    </lineage>
</organism>
<feature type="compositionally biased region" description="Basic and acidic residues" evidence="2">
    <location>
        <begin position="209"/>
        <end position="221"/>
    </location>
</feature>
<keyword evidence="4" id="KW-1185">Reference proteome</keyword>
<reference evidence="3 4" key="1">
    <citation type="submission" date="2024-05" db="EMBL/GenBank/DDBJ databases">
        <title>A draft genome resource for the thread blight pathogen Marasmius tenuissimus strain MS-2.</title>
        <authorList>
            <person name="Yulfo-Soto G.E."/>
            <person name="Baruah I.K."/>
            <person name="Amoako-Attah I."/>
            <person name="Bukari Y."/>
            <person name="Meinhardt L.W."/>
            <person name="Bailey B.A."/>
            <person name="Cohen S.P."/>
        </authorList>
    </citation>
    <scope>NUCLEOTIDE SEQUENCE [LARGE SCALE GENOMIC DNA]</scope>
    <source>
        <strain evidence="3 4">MS-2</strain>
    </source>
</reference>
<evidence type="ECO:0000256" key="2">
    <source>
        <dbReference type="SAM" id="MobiDB-lite"/>
    </source>
</evidence>
<evidence type="ECO:0000313" key="3">
    <source>
        <dbReference type="EMBL" id="KAL0060368.1"/>
    </source>
</evidence>
<comment type="caution">
    <text evidence="3">The sequence shown here is derived from an EMBL/GenBank/DDBJ whole genome shotgun (WGS) entry which is preliminary data.</text>
</comment>
<dbReference type="EMBL" id="JBBXMP010000179">
    <property type="protein sequence ID" value="KAL0060368.1"/>
    <property type="molecule type" value="Genomic_DNA"/>
</dbReference>
<protein>
    <submittedName>
        <fullName evidence="3">Uncharacterized protein</fullName>
    </submittedName>
</protein>
<dbReference type="Proteomes" id="UP001437256">
    <property type="component" value="Unassembled WGS sequence"/>
</dbReference>
<accession>A0ABR2ZGA7</accession>
<evidence type="ECO:0000256" key="1">
    <source>
        <dbReference type="SAM" id="Coils"/>
    </source>
</evidence>
<sequence>MAAVDERIREEREILERLMRSMKEGNEAEDEYRERRKDRWRVEKSLEALGDEKKVLEQRCKALTADPGCDGGTSTCDAELSRMDRNLQLFLSGACSPTRTGFRHVSRRPSGRHRNHLSVPNMRTRRMTVTGAQPMKLRRLSVEDTFAEVLKAYAKRNSKSVKLEPGQEFQAPSPNTPDASRSIIRQSLPESITSKTPSLTSVMEDDELVDRKPDPDSSHDLDFDDDSPISPDTGTALIFRHHLSSRDVDDDDIEFELPAYAKDLVTQFDRNRGTVDVGLAIQSRETPLPPANTIRLLSEPLVNIATSHKAPVLRNNWDMGCSCPVPRLLFRMARVHRQYLGLFLSLNRWRLGHRKARVMTYEYQIETPRRPRLWGTG</sequence>
<proteinExistence type="predicted"/>
<feature type="compositionally biased region" description="Polar residues" evidence="2">
    <location>
        <begin position="170"/>
        <end position="201"/>
    </location>
</feature>
<evidence type="ECO:0000313" key="4">
    <source>
        <dbReference type="Proteomes" id="UP001437256"/>
    </source>
</evidence>